<dbReference type="EMBL" id="CP073041">
    <property type="protein sequence ID" value="UXE61377.1"/>
    <property type="molecule type" value="Genomic_DNA"/>
</dbReference>
<dbReference type="PANTHER" id="PTHR43701">
    <property type="entry name" value="MEMBRANE TRANSPORTER PROTEIN MJ0441-RELATED"/>
    <property type="match status" value="1"/>
</dbReference>
<evidence type="ECO:0000256" key="5">
    <source>
        <dbReference type="ARBA" id="ARBA00023136"/>
    </source>
</evidence>
<keyword evidence="6" id="KW-1003">Cell membrane</keyword>
<protein>
    <recommendedName>
        <fullName evidence="6">Probable membrane transporter protein</fullName>
    </recommendedName>
</protein>
<feature type="transmembrane region" description="Helical" evidence="6">
    <location>
        <begin position="127"/>
        <end position="151"/>
    </location>
</feature>
<comment type="similarity">
    <text evidence="2 6">Belongs to the 4-toluene sulfonate uptake permease (TSUP) (TC 2.A.102) family.</text>
</comment>
<feature type="transmembrane region" description="Helical" evidence="6">
    <location>
        <begin position="213"/>
        <end position="231"/>
    </location>
</feature>
<organism evidence="7">
    <name type="scientific">Woronichinia naegeliana WA131</name>
    <dbReference type="NCBI Taxonomy" id="2824559"/>
    <lineage>
        <taxon>Bacteria</taxon>
        <taxon>Bacillati</taxon>
        <taxon>Cyanobacteriota</taxon>
        <taxon>Cyanophyceae</taxon>
        <taxon>Synechococcales</taxon>
        <taxon>Coelosphaeriaceae</taxon>
        <taxon>Woronichinia</taxon>
    </lineage>
</organism>
<dbReference type="Proteomes" id="UP001065613">
    <property type="component" value="Chromosome"/>
</dbReference>
<keyword evidence="5 6" id="KW-0472">Membrane</keyword>
<comment type="subcellular location">
    <subcellularLocation>
        <location evidence="6">Cell membrane</location>
        <topology evidence="6">Multi-pass membrane protein</topology>
    </subcellularLocation>
    <subcellularLocation>
        <location evidence="1">Membrane</location>
        <topology evidence="1">Multi-pass membrane protein</topology>
    </subcellularLocation>
</comment>
<name>A0A977PWC5_9CYAN</name>
<proteinExistence type="inferred from homology"/>
<sequence>MLVPLLVALHYSPLHAVATSSLSVLITSLSGSLQNWRMGYFDRNRVLGLGLPALVTSQLGVYLAGRFSAALLLYGFGLLLMVNLFLIRLRQGLEKQANSPSPPTSASPPVSASPQFLTLARIGTGGIAGLLAGLFGVGGGVIMVPLQMLLLGELIKVAIQTSLGVIIITAIAAVLGHTVQGNVLYYPGFLLGIGGLIGAQISTRYLPKLPNQLIAFSFNGLLIILAIYTFWQAWQRSQ</sequence>
<feature type="transmembrane region" description="Helical" evidence="6">
    <location>
        <begin position="12"/>
        <end position="34"/>
    </location>
</feature>
<evidence type="ECO:0000256" key="6">
    <source>
        <dbReference type="RuleBase" id="RU363041"/>
    </source>
</evidence>
<feature type="transmembrane region" description="Helical" evidence="6">
    <location>
        <begin position="46"/>
        <end position="65"/>
    </location>
</feature>
<keyword evidence="3 6" id="KW-0812">Transmembrane</keyword>
<accession>A0A977PWC5</accession>
<evidence type="ECO:0000313" key="7">
    <source>
        <dbReference type="EMBL" id="UXE61377.1"/>
    </source>
</evidence>
<dbReference type="KEGG" id="wna:KA717_39605"/>
<evidence type="ECO:0000256" key="1">
    <source>
        <dbReference type="ARBA" id="ARBA00004141"/>
    </source>
</evidence>
<feature type="transmembrane region" description="Helical" evidence="6">
    <location>
        <begin position="157"/>
        <end position="176"/>
    </location>
</feature>
<gene>
    <name evidence="7" type="ORF">KA717_39605</name>
</gene>
<feature type="transmembrane region" description="Helical" evidence="6">
    <location>
        <begin position="183"/>
        <end position="201"/>
    </location>
</feature>
<reference evidence="7" key="1">
    <citation type="submission" date="2021-04" db="EMBL/GenBank/DDBJ databases">
        <title>Genome sequence of Woronichinia naegeliana from Washington state freshwater lake bloom.</title>
        <authorList>
            <person name="Dreher T.W."/>
        </authorList>
    </citation>
    <scope>NUCLEOTIDE SEQUENCE</scope>
    <source>
        <strain evidence="7">WA131</strain>
    </source>
</reference>
<feature type="transmembrane region" description="Helical" evidence="6">
    <location>
        <begin position="71"/>
        <end position="89"/>
    </location>
</feature>
<dbReference type="InterPro" id="IPR051598">
    <property type="entry name" value="TSUP/Inactive_protease-like"/>
</dbReference>
<evidence type="ECO:0000256" key="4">
    <source>
        <dbReference type="ARBA" id="ARBA00022989"/>
    </source>
</evidence>
<dbReference type="Pfam" id="PF01925">
    <property type="entry name" value="TauE"/>
    <property type="match status" value="1"/>
</dbReference>
<evidence type="ECO:0000256" key="3">
    <source>
        <dbReference type="ARBA" id="ARBA00022692"/>
    </source>
</evidence>
<evidence type="ECO:0000256" key="2">
    <source>
        <dbReference type="ARBA" id="ARBA00009142"/>
    </source>
</evidence>
<dbReference type="AlphaFoldDB" id="A0A977PWC5"/>
<dbReference type="PANTHER" id="PTHR43701:SF2">
    <property type="entry name" value="MEMBRANE TRANSPORTER PROTEIN YJNA-RELATED"/>
    <property type="match status" value="1"/>
</dbReference>
<dbReference type="GO" id="GO:0005886">
    <property type="term" value="C:plasma membrane"/>
    <property type="evidence" value="ECO:0007669"/>
    <property type="project" value="UniProtKB-SubCell"/>
</dbReference>
<dbReference type="InterPro" id="IPR002781">
    <property type="entry name" value="TM_pro_TauE-like"/>
</dbReference>
<keyword evidence="4 6" id="KW-1133">Transmembrane helix</keyword>